<keyword evidence="1" id="KW-1133">Transmembrane helix</keyword>
<dbReference type="SUPFAM" id="SSF53474">
    <property type="entry name" value="alpha/beta-Hydrolases"/>
    <property type="match status" value="1"/>
</dbReference>
<dbReference type="EMBL" id="JAHLQT010027477">
    <property type="protein sequence ID" value="KAG7162687.1"/>
    <property type="molecule type" value="Genomic_DNA"/>
</dbReference>
<dbReference type="InterPro" id="IPR029058">
    <property type="entry name" value="AB_hydrolase_fold"/>
</dbReference>
<sequence>VEGYIAGPTPTQAVLLSSHTRQGDSVILTLTVICADSLVHTEMGDVRKYLVFVFVWGMSLATSLMVVPWLLWLRWKVGKEVFSVKPRPTPPPALKDSKWGSLTHTYMDLKTQGVKLHYVEAGDHNNPLMVFLHGFPECWFSWRHQLKYFSENYWYIFLFQMPWLPELLIRTQDLKAFEDMLRGNKKE</sequence>
<keyword evidence="3" id="KW-1185">Reference proteome</keyword>
<keyword evidence="2" id="KW-0378">Hydrolase</keyword>
<gene>
    <name evidence="2" type="primary">Ephx4-L2</name>
    <name evidence="2" type="ORF">Hamer_G019410</name>
</gene>
<dbReference type="Gene3D" id="3.40.50.1820">
    <property type="entry name" value="alpha/beta hydrolase"/>
    <property type="match status" value="1"/>
</dbReference>
<dbReference type="PANTHER" id="PTHR43329">
    <property type="entry name" value="EPOXIDE HYDROLASE"/>
    <property type="match status" value="1"/>
</dbReference>
<keyword evidence="1" id="KW-0812">Transmembrane</keyword>
<feature type="non-terminal residue" evidence="2">
    <location>
        <position position="1"/>
    </location>
</feature>
<feature type="transmembrane region" description="Helical" evidence="1">
    <location>
        <begin position="49"/>
        <end position="73"/>
    </location>
</feature>
<organism evidence="2 3">
    <name type="scientific">Homarus americanus</name>
    <name type="common">American lobster</name>
    <dbReference type="NCBI Taxonomy" id="6706"/>
    <lineage>
        <taxon>Eukaryota</taxon>
        <taxon>Metazoa</taxon>
        <taxon>Ecdysozoa</taxon>
        <taxon>Arthropoda</taxon>
        <taxon>Crustacea</taxon>
        <taxon>Multicrustacea</taxon>
        <taxon>Malacostraca</taxon>
        <taxon>Eumalacostraca</taxon>
        <taxon>Eucarida</taxon>
        <taxon>Decapoda</taxon>
        <taxon>Pleocyemata</taxon>
        <taxon>Astacidea</taxon>
        <taxon>Nephropoidea</taxon>
        <taxon>Nephropidae</taxon>
        <taxon>Homarus</taxon>
    </lineage>
</organism>
<name>A0A8J5JR09_HOMAM</name>
<reference evidence="2" key="1">
    <citation type="journal article" date="2021" name="Sci. Adv.">
        <title>The American lobster genome reveals insights on longevity, neural, and immune adaptations.</title>
        <authorList>
            <person name="Polinski J.M."/>
            <person name="Zimin A.V."/>
            <person name="Clark K.F."/>
            <person name="Kohn A.B."/>
            <person name="Sadowski N."/>
            <person name="Timp W."/>
            <person name="Ptitsyn A."/>
            <person name="Khanna P."/>
            <person name="Romanova D.Y."/>
            <person name="Williams P."/>
            <person name="Greenwood S.J."/>
            <person name="Moroz L.L."/>
            <person name="Walt D.R."/>
            <person name="Bodnar A.G."/>
        </authorList>
    </citation>
    <scope>NUCLEOTIDE SEQUENCE</scope>
    <source>
        <strain evidence="2">GMGI-L3</strain>
    </source>
</reference>
<evidence type="ECO:0000256" key="1">
    <source>
        <dbReference type="SAM" id="Phobius"/>
    </source>
</evidence>
<proteinExistence type="predicted"/>
<evidence type="ECO:0000313" key="3">
    <source>
        <dbReference type="Proteomes" id="UP000747542"/>
    </source>
</evidence>
<dbReference type="GO" id="GO:0016787">
    <property type="term" value="F:hydrolase activity"/>
    <property type="evidence" value="ECO:0007669"/>
    <property type="project" value="UniProtKB-KW"/>
</dbReference>
<comment type="caution">
    <text evidence="2">The sequence shown here is derived from an EMBL/GenBank/DDBJ whole genome shotgun (WGS) entry which is preliminary data.</text>
</comment>
<evidence type="ECO:0000313" key="2">
    <source>
        <dbReference type="EMBL" id="KAG7162687.1"/>
    </source>
</evidence>
<accession>A0A8J5JR09</accession>
<keyword evidence="1" id="KW-0472">Membrane</keyword>
<dbReference type="AlphaFoldDB" id="A0A8J5JR09"/>
<dbReference type="Proteomes" id="UP000747542">
    <property type="component" value="Unassembled WGS sequence"/>
</dbReference>
<protein>
    <submittedName>
        <fullName evidence="2">Epoxide hydrolase 4-like 2</fullName>
    </submittedName>
</protein>